<name>A0A939LNA8_9CELL</name>
<dbReference type="NCBIfam" id="TIGR00885">
    <property type="entry name" value="fucP"/>
    <property type="match status" value="1"/>
</dbReference>
<dbReference type="InterPro" id="IPR005275">
    <property type="entry name" value="Lfuc_symporter_FucP"/>
</dbReference>
<dbReference type="Proteomes" id="UP000664209">
    <property type="component" value="Unassembled WGS sequence"/>
</dbReference>
<feature type="transmembrane region" description="Helical" evidence="4">
    <location>
        <begin position="100"/>
        <end position="117"/>
    </location>
</feature>
<feature type="transmembrane region" description="Helical" evidence="4">
    <location>
        <begin position="333"/>
        <end position="352"/>
    </location>
</feature>
<dbReference type="CDD" id="cd17394">
    <property type="entry name" value="MFS_FucP_like"/>
    <property type="match status" value="1"/>
</dbReference>
<feature type="transmembrane region" description="Helical" evidence="4">
    <location>
        <begin position="163"/>
        <end position="186"/>
    </location>
</feature>
<evidence type="ECO:0000256" key="3">
    <source>
        <dbReference type="SAM" id="MobiDB-lite"/>
    </source>
</evidence>
<evidence type="ECO:0000313" key="5">
    <source>
        <dbReference type="EMBL" id="MBO1750363.1"/>
    </source>
</evidence>
<dbReference type="PANTHER" id="PTHR43702:SF11">
    <property type="entry name" value="L-FUCOSE-PROTON SYMPORTER"/>
    <property type="match status" value="1"/>
</dbReference>
<evidence type="ECO:0000313" key="6">
    <source>
        <dbReference type="Proteomes" id="UP000664209"/>
    </source>
</evidence>
<sequence>MTGHGPASTSEDDGGTTEPETGGRRPFLHPGMRLPFISVVACFAAWGTAANMTDPLVSVFRTVFSMDTLQSTLVQSAYYGAYFLLAIPAAFINHRFTYKFGVLLGLGLAAVGGLLFIPAANVMVYGVFLAALFTLAAGLSILETSANPYVMSMGPVENATRRLNFAQAFNPVGTNLGVLLAATLILPQLSSATAEERAALSAAELRAVRSDELTAVMTPYVGLAVVLVLIWVAIAVVRVPDQPVGQTYVVDPRGSGSRISRLIKNRHYSFGVVAQYFNVAAQTCIWTFTLPYVAQAVDATPSEQGAWLQASLLVFLVFRFVMVGLMGRIDSRVLMLVMCCLGVVLCLVAVTAPTLVGAVAVVSLSACLSLLFPTIYGIALQGLGEDTKFGAAGLVMAIVGGATVPLLQGALIDATSAAFSYVVPAVCFGVVIGYAVYALRSSRGADQPA</sequence>
<feature type="transmembrane region" description="Helical" evidence="4">
    <location>
        <begin position="358"/>
        <end position="379"/>
    </location>
</feature>
<keyword evidence="4" id="KW-1133">Transmembrane helix</keyword>
<keyword evidence="4" id="KW-0812">Transmembrane</keyword>
<keyword evidence="2" id="KW-1003">Cell membrane</keyword>
<accession>A0A939LNA8</accession>
<feature type="transmembrane region" description="Helical" evidence="4">
    <location>
        <begin position="391"/>
        <end position="412"/>
    </location>
</feature>
<protein>
    <submittedName>
        <fullName evidence="5">L-fucose:H+ symporter permease</fullName>
    </submittedName>
</protein>
<organism evidence="5 6">
    <name type="scientific">Actinotalea soli</name>
    <dbReference type="NCBI Taxonomy" id="2819234"/>
    <lineage>
        <taxon>Bacteria</taxon>
        <taxon>Bacillati</taxon>
        <taxon>Actinomycetota</taxon>
        <taxon>Actinomycetes</taxon>
        <taxon>Micrococcales</taxon>
        <taxon>Cellulomonadaceae</taxon>
        <taxon>Actinotalea</taxon>
    </lineage>
</organism>
<dbReference type="PANTHER" id="PTHR43702">
    <property type="entry name" value="L-FUCOSE-PROTON SYMPORTER"/>
    <property type="match status" value="1"/>
</dbReference>
<dbReference type="InterPro" id="IPR011701">
    <property type="entry name" value="MFS"/>
</dbReference>
<proteinExistence type="predicted"/>
<keyword evidence="6" id="KW-1185">Reference proteome</keyword>
<keyword evidence="4" id="KW-0472">Membrane</keyword>
<gene>
    <name evidence="5" type="primary">fucP</name>
    <name evidence="5" type="ORF">J4G33_00940</name>
</gene>
<dbReference type="InterPro" id="IPR036259">
    <property type="entry name" value="MFS_trans_sf"/>
</dbReference>
<feature type="transmembrane region" description="Helical" evidence="4">
    <location>
        <begin position="217"/>
        <end position="237"/>
    </location>
</feature>
<dbReference type="EMBL" id="JAGEMK010000001">
    <property type="protein sequence ID" value="MBO1750363.1"/>
    <property type="molecule type" value="Genomic_DNA"/>
</dbReference>
<feature type="transmembrane region" description="Helical" evidence="4">
    <location>
        <begin position="418"/>
        <end position="439"/>
    </location>
</feature>
<dbReference type="SUPFAM" id="SSF103473">
    <property type="entry name" value="MFS general substrate transporter"/>
    <property type="match status" value="1"/>
</dbReference>
<dbReference type="InterPro" id="IPR050375">
    <property type="entry name" value="MFS_TsgA-like"/>
</dbReference>
<feature type="region of interest" description="Disordered" evidence="3">
    <location>
        <begin position="1"/>
        <end position="24"/>
    </location>
</feature>
<dbReference type="GO" id="GO:0005886">
    <property type="term" value="C:plasma membrane"/>
    <property type="evidence" value="ECO:0007669"/>
    <property type="project" value="UniProtKB-SubCell"/>
</dbReference>
<feature type="transmembrane region" description="Helical" evidence="4">
    <location>
        <begin position="123"/>
        <end position="142"/>
    </location>
</feature>
<dbReference type="AlphaFoldDB" id="A0A939LNA8"/>
<feature type="transmembrane region" description="Helical" evidence="4">
    <location>
        <begin position="306"/>
        <end position="326"/>
    </location>
</feature>
<evidence type="ECO:0000256" key="1">
    <source>
        <dbReference type="ARBA" id="ARBA00004429"/>
    </source>
</evidence>
<comment type="caution">
    <text evidence="5">The sequence shown here is derived from an EMBL/GenBank/DDBJ whole genome shotgun (WGS) entry which is preliminary data.</text>
</comment>
<feature type="transmembrane region" description="Helical" evidence="4">
    <location>
        <begin position="34"/>
        <end position="53"/>
    </location>
</feature>
<dbReference type="Pfam" id="PF07690">
    <property type="entry name" value="MFS_1"/>
    <property type="match status" value="1"/>
</dbReference>
<feature type="transmembrane region" description="Helical" evidence="4">
    <location>
        <begin position="268"/>
        <end position="294"/>
    </location>
</feature>
<dbReference type="RefSeq" id="WP_208054021.1">
    <property type="nucleotide sequence ID" value="NZ_JAGEMK010000001.1"/>
</dbReference>
<evidence type="ECO:0000256" key="2">
    <source>
        <dbReference type="ARBA" id="ARBA00022475"/>
    </source>
</evidence>
<dbReference type="GO" id="GO:0015535">
    <property type="term" value="F:fucose:proton symporter activity"/>
    <property type="evidence" value="ECO:0007669"/>
    <property type="project" value="InterPro"/>
</dbReference>
<reference evidence="5" key="1">
    <citation type="submission" date="2021-03" db="EMBL/GenBank/DDBJ databases">
        <title>Actinotalea soli sp. nov., isolated from soil.</title>
        <authorList>
            <person name="Ping W."/>
            <person name="Zhang J."/>
        </authorList>
    </citation>
    <scope>NUCLEOTIDE SEQUENCE</scope>
    <source>
        <strain evidence="5">BY-33</strain>
    </source>
</reference>
<feature type="transmembrane region" description="Helical" evidence="4">
    <location>
        <begin position="73"/>
        <end position="93"/>
    </location>
</feature>
<evidence type="ECO:0000256" key="4">
    <source>
        <dbReference type="SAM" id="Phobius"/>
    </source>
</evidence>
<dbReference type="Gene3D" id="1.20.1250.20">
    <property type="entry name" value="MFS general substrate transporter like domains"/>
    <property type="match status" value="2"/>
</dbReference>
<comment type="subcellular location">
    <subcellularLocation>
        <location evidence="1">Cell inner membrane</location>
        <topology evidence="1">Multi-pass membrane protein</topology>
    </subcellularLocation>
</comment>